<comment type="pathway">
    <text evidence="1 4">Cofactor biosynthesis; adenosylcobalamin biosynthesis.</text>
</comment>
<evidence type="ECO:0000256" key="2">
    <source>
        <dbReference type="ARBA" id="ARBA00022573"/>
    </source>
</evidence>
<dbReference type="InterPro" id="IPR029062">
    <property type="entry name" value="Class_I_gatase-like"/>
</dbReference>
<comment type="similarity">
    <text evidence="4">Belongs to the CobB/CobQ family. CobQ subfamily.</text>
</comment>
<dbReference type="Gene3D" id="3.40.50.300">
    <property type="entry name" value="P-loop containing nucleotide triphosphate hydrolases"/>
    <property type="match status" value="1"/>
</dbReference>
<evidence type="ECO:0000313" key="6">
    <source>
        <dbReference type="EMBL" id="OAG28100.1"/>
    </source>
</evidence>
<comment type="function">
    <text evidence="4">Catalyzes amidations at positions B, D, E, and G on adenosylcobyrinic A,C-diamide. NH(2) groups are provided by glutamine, and one molecule of ATP is hydrogenolyzed for each amidation.</text>
</comment>
<feature type="domain" description="CobB/CobQ-like glutamine amidotransferase" evidence="5">
    <location>
        <begin position="211"/>
        <end position="382"/>
    </location>
</feature>
<dbReference type="GO" id="GO:0015420">
    <property type="term" value="F:ABC-type vitamin B12 transporter activity"/>
    <property type="evidence" value="ECO:0007669"/>
    <property type="project" value="UniProtKB-UniRule"/>
</dbReference>
<evidence type="ECO:0000259" key="5">
    <source>
        <dbReference type="Pfam" id="PF07685"/>
    </source>
</evidence>
<dbReference type="STRING" id="1795632.TH606_03440"/>
<dbReference type="Pfam" id="PF07685">
    <property type="entry name" value="GATase_3"/>
    <property type="match status" value="1"/>
</dbReference>
<keyword evidence="2 4" id="KW-0169">Cobalamin biosynthesis</keyword>
<dbReference type="NCBIfam" id="NF001989">
    <property type="entry name" value="PRK00784.1"/>
    <property type="match status" value="1"/>
</dbReference>
<dbReference type="SUPFAM" id="SSF52540">
    <property type="entry name" value="P-loop containing nucleoside triphosphate hydrolases"/>
    <property type="match status" value="1"/>
</dbReference>
<dbReference type="HAMAP" id="MF_00028">
    <property type="entry name" value="CobQ"/>
    <property type="match status" value="1"/>
</dbReference>
<evidence type="ECO:0000256" key="3">
    <source>
        <dbReference type="ARBA" id="ARBA00022962"/>
    </source>
</evidence>
<dbReference type="PANTHER" id="PTHR21343:SF1">
    <property type="entry name" value="COBYRIC ACID SYNTHASE"/>
    <property type="match status" value="1"/>
</dbReference>
<dbReference type="PROSITE" id="PS51274">
    <property type="entry name" value="GATASE_COBBQ"/>
    <property type="match status" value="1"/>
</dbReference>
<proteinExistence type="inferred from homology"/>
<dbReference type="CDD" id="cd01750">
    <property type="entry name" value="GATase1_CobQ"/>
    <property type="match status" value="1"/>
</dbReference>
<dbReference type="Gene3D" id="3.40.50.880">
    <property type="match status" value="1"/>
</dbReference>
<feature type="active site" description="Nucleophile" evidence="4">
    <location>
        <position position="289"/>
    </location>
</feature>
<dbReference type="Pfam" id="PF13500">
    <property type="entry name" value="AAA_26"/>
    <property type="match status" value="1"/>
</dbReference>
<dbReference type="SUPFAM" id="SSF52317">
    <property type="entry name" value="Class I glutamine amidotransferase-like"/>
    <property type="match status" value="1"/>
</dbReference>
<dbReference type="InterPro" id="IPR004459">
    <property type="entry name" value="CobQ_synth"/>
</dbReference>
<dbReference type="EMBL" id="LSFI01000012">
    <property type="protein sequence ID" value="OAG28100.1"/>
    <property type="molecule type" value="Genomic_DNA"/>
</dbReference>
<keyword evidence="3 4" id="KW-0315">Glutamine amidotransferase</keyword>
<evidence type="ECO:0000313" key="7">
    <source>
        <dbReference type="Proteomes" id="UP000076964"/>
    </source>
</evidence>
<feature type="active site" evidence="4">
    <location>
        <position position="375"/>
    </location>
</feature>
<dbReference type="Proteomes" id="UP000076964">
    <property type="component" value="Unassembled WGS sequence"/>
</dbReference>
<dbReference type="GO" id="GO:0003824">
    <property type="term" value="F:catalytic activity"/>
    <property type="evidence" value="ECO:0007669"/>
    <property type="project" value="InterPro"/>
</dbReference>
<comment type="caution">
    <text evidence="6">The sequence shown here is derived from an EMBL/GenBank/DDBJ whole genome shotgun (WGS) entry which is preliminary data.</text>
</comment>
<reference evidence="6 7" key="1">
    <citation type="submission" date="2016-02" db="EMBL/GenBank/DDBJ databases">
        <title>Draft genome sequence of Thermodesulfatator sp. S606.</title>
        <authorList>
            <person name="Lai Q."/>
            <person name="Cao J."/>
            <person name="Dupont S."/>
            <person name="Shao Z."/>
            <person name="Jebbar M."/>
            <person name="Alain K."/>
        </authorList>
    </citation>
    <scope>NUCLEOTIDE SEQUENCE [LARGE SCALE GENOMIC DNA]</scope>
    <source>
        <strain evidence="6 7">S606</strain>
    </source>
</reference>
<dbReference type="AlphaFoldDB" id="A0A177E9K4"/>
<protein>
    <recommendedName>
        <fullName evidence="4">Cobyric acid synthase</fullName>
    </recommendedName>
</protein>
<dbReference type="PANTHER" id="PTHR21343">
    <property type="entry name" value="DETHIOBIOTIN SYNTHETASE"/>
    <property type="match status" value="1"/>
</dbReference>
<gene>
    <name evidence="4" type="primary">cobQ</name>
    <name evidence="6" type="ORF">TH606_03440</name>
</gene>
<sequence length="435" mass="49284">MSLNAFATAEGEMAYAQVFQAWAAGRKPSVKMNPLLLKPLGNMTSEIIFLGKTQGILPSGEFQKFKARYKKQVFAVFEEVLEENDLVIIEGAGSLAELNLLKNDFVNYEIVFRYQIPFLLVGDIDRGGIFAQIWGTYELVPELKALSVGFVINKFRGAPELFAEGLKILEEKTQKPCLGLLPFLPSGLFEEDSASLGPPHEKFSSEPKKIKIAVIYYPHISNYLDFDPLKIEPDVEVVLTADPKELSKAHVIILPGSKNTMASLNFLKEKDLFEAIKSLSHQKIILGLCGGFQILGQKISDEGIENYGQVAGLALLPHETHFYRPKIASSREIILNWPFFQGKLRGFEIRYGRSFLEGEEISHLFERNVFGAYLHGVFYDDDFRHAFLSYVRSLLGFKPQTKRSFHKFVQEQIEKISKEKAFKNFLTRLEKVLLT</sequence>
<organism evidence="6 7">
    <name type="scientific">Thermodesulfatator autotrophicus</name>
    <dbReference type="NCBI Taxonomy" id="1795632"/>
    <lineage>
        <taxon>Bacteria</taxon>
        <taxon>Pseudomonadati</taxon>
        <taxon>Thermodesulfobacteriota</taxon>
        <taxon>Thermodesulfobacteria</taxon>
        <taxon>Thermodesulfobacteriales</taxon>
        <taxon>Thermodesulfatatoraceae</taxon>
        <taxon>Thermodesulfatator</taxon>
    </lineage>
</organism>
<dbReference type="InterPro" id="IPR027417">
    <property type="entry name" value="P-loop_NTPase"/>
</dbReference>
<dbReference type="GO" id="GO:0009236">
    <property type="term" value="P:cobalamin biosynthetic process"/>
    <property type="evidence" value="ECO:0007669"/>
    <property type="project" value="UniProtKB-UniRule"/>
</dbReference>
<dbReference type="InterPro" id="IPR033949">
    <property type="entry name" value="CobQ_GATase1"/>
</dbReference>
<keyword evidence="7" id="KW-1185">Reference proteome</keyword>
<accession>A0A177E9K4</accession>
<dbReference type="NCBIfam" id="TIGR00313">
    <property type="entry name" value="cobQ"/>
    <property type="match status" value="1"/>
</dbReference>
<evidence type="ECO:0000256" key="1">
    <source>
        <dbReference type="ARBA" id="ARBA00004953"/>
    </source>
</evidence>
<evidence type="ECO:0000256" key="4">
    <source>
        <dbReference type="HAMAP-Rule" id="MF_00028"/>
    </source>
</evidence>
<dbReference type="InterPro" id="IPR011698">
    <property type="entry name" value="GATase_3"/>
</dbReference>
<dbReference type="UniPathway" id="UPA00148"/>
<name>A0A177E9K4_9BACT</name>